<reference evidence="2" key="2">
    <citation type="submission" date="2015-01" db="EMBL/GenBank/DDBJ databases">
        <title>Evolutionary Origins and Diversification of the Mycorrhizal Mutualists.</title>
        <authorList>
            <consortium name="DOE Joint Genome Institute"/>
            <consortium name="Mycorrhizal Genomics Consortium"/>
            <person name="Kohler A."/>
            <person name="Kuo A."/>
            <person name="Nagy L.G."/>
            <person name="Floudas D."/>
            <person name="Copeland A."/>
            <person name="Barry K.W."/>
            <person name="Cichocki N."/>
            <person name="Veneault-Fourrey C."/>
            <person name="LaButti K."/>
            <person name="Lindquist E.A."/>
            <person name="Lipzen A."/>
            <person name="Lundell T."/>
            <person name="Morin E."/>
            <person name="Murat C."/>
            <person name="Riley R."/>
            <person name="Ohm R."/>
            <person name="Sun H."/>
            <person name="Tunlid A."/>
            <person name="Henrissat B."/>
            <person name="Grigoriev I.V."/>
            <person name="Hibbett D.S."/>
            <person name="Martin F."/>
        </authorList>
    </citation>
    <scope>NUCLEOTIDE SEQUENCE [LARGE SCALE GENOMIC DNA]</scope>
    <source>
        <strain evidence="2">MAFF 305830</strain>
    </source>
</reference>
<gene>
    <name evidence="1" type="ORF">M408DRAFT_12538</name>
</gene>
<sequence length="214" mass="23968">MALSSAPITTQIQFLDIWYQSSPQWLLTISFPKLRGLACRDTNWRGFTEFLMAHSTIETMKLGVSANEIMTRLPHIASQVTTLHLVLLQGIQWGSCVTSPGAFPALKNLGVSALVGGIHPSELDTIVRTRCLPVNHPLSTTTDPSWLLEEFFIEVRKMGQYEEVDVYMQATKRIVESGSMKKIYLSWPTEQANFGVKSRLNSIGRLCEGGPERR</sequence>
<dbReference type="AlphaFoldDB" id="A0A0C3AQH1"/>
<dbReference type="Proteomes" id="UP000054097">
    <property type="component" value="Unassembled WGS sequence"/>
</dbReference>
<dbReference type="HOGENOM" id="CLU_112142_0_0_1"/>
<name>A0A0C3AQH1_SERVB</name>
<reference evidence="1 2" key="1">
    <citation type="submission" date="2014-04" db="EMBL/GenBank/DDBJ databases">
        <authorList>
            <consortium name="DOE Joint Genome Institute"/>
            <person name="Kuo A."/>
            <person name="Zuccaro A."/>
            <person name="Kohler A."/>
            <person name="Nagy L.G."/>
            <person name="Floudas D."/>
            <person name="Copeland A."/>
            <person name="Barry K.W."/>
            <person name="Cichocki N."/>
            <person name="Veneault-Fourrey C."/>
            <person name="LaButti K."/>
            <person name="Lindquist E.A."/>
            <person name="Lipzen A."/>
            <person name="Lundell T."/>
            <person name="Morin E."/>
            <person name="Murat C."/>
            <person name="Sun H."/>
            <person name="Tunlid A."/>
            <person name="Henrissat B."/>
            <person name="Grigoriev I.V."/>
            <person name="Hibbett D.S."/>
            <person name="Martin F."/>
            <person name="Nordberg H.P."/>
            <person name="Cantor M.N."/>
            <person name="Hua S.X."/>
        </authorList>
    </citation>
    <scope>NUCLEOTIDE SEQUENCE [LARGE SCALE GENOMIC DNA]</scope>
    <source>
        <strain evidence="1 2">MAFF 305830</strain>
    </source>
</reference>
<organism evidence="1 2">
    <name type="scientific">Serendipita vermifera MAFF 305830</name>
    <dbReference type="NCBI Taxonomy" id="933852"/>
    <lineage>
        <taxon>Eukaryota</taxon>
        <taxon>Fungi</taxon>
        <taxon>Dikarya</taxon>
        <taxon>Basidiomycota</taxon>
        <taxon>Agaricomycotina</taxon>
        <taxon>Agaricomycetes</taxon>
        <taxon>Sebacinales</taxon>
        <taxon>Serendipitaceae</taxon>
        <taxon>Serendipita</taxon>
    </lineage>
</organism>
<protein>
    <submittedName>
        <fullName evidence="1">Uncharacterized protein</fullName>
    </submittedName>
</protein>
<proteinExistence type="predicted"/>
<dbReference type="EMBL" id="KN824381">
    <property type="protein sequence ID" value="KIM21506.1"/>
    <property type="molecule type" value="Genomic_DNA"/>
</dbReference>
<evidence type="ECO:0000313" key="2">
    <source>
        <dbReference type="Proteomes" id="UP000054097"/>
    </source>
</evidence>
<accession>A0A0C3AQH1</accession>
<keyword evidence="2" id="KW-1185">Reference proteome</keyword>
<evidence type="ECO:0000313" key="1">
    <source>
        <dbReference type="EMBL" id="KIM21506.1"/>
    </source>
</evidence>